<proteinExistence type="inferred from homology"/>
<evidence type="ECO:0000256" key="1">
    <source>
        <dbReference type="ARBA" id="ARBA00002568"/>
    </source>
</evidence>
<evidence type="ECO:0000256" key="4">
    <source>
        <dbReference type="ARBA" id="ARBA00022851"/>
    </source>
</evidence>
<dbReference type="PANTHER" id="PTHR33543:SF37">
    <property type="entry name" value="METALLOTHIONEIN-LIKE PROTEIN 4B"/>
    <property type="match status" value="1"/>
</dbReference>
<organism evidence="6 7">
    <name type="scientific">Gossypium tomentosum</name>
    <name type="common">Hawaiian cotton</name>
    <name type="synonym">Gossypium sandvicense</name>
    <dbReference type="NCBI Taxonomy" id="34277"/>
    <lineage>
        <taxon>Eukaryota</taxon>
        <taxon>Viridiplantae</taxon>
        <taxon>Streptophyta</taxon>
        <taxon>Embryophyta</taxon>
        <taxon>Tracheophyta</taxon>
        <taxon>Spermatophyta</taxon>
        <taxon>Magnoliopsida</taxon>
        <taxon>eudicotyledons</taxon>
        <taxon>Gunneridae</taxon>
        <taxon>Pentapetalae</taxon>
        <taxon>rosids</taxon>
        <taxon>malvids</taxon>
        <taxon>Malvales</taxon>
        <taxon>Malvaceae</taxon>
        <taxon>Malvoideae</taxon>
        <taxon>Gossypium</taxon>
    </lineage>
</organism>
<name>A0A5D2MR74_GOSTO</name>
<dbReference type="Proteomes" id="UP000322667">
    <property type="component" value="Chromosome A13"/>
</dbReference>
<evidence type="ECO:0000313" key="7">
    <source>
        <dbReference type="Proteomes" id="UP000322667"/>
    </source>
</evidence>
<accession>A0A5D2MR74</accession>
<sequence length="125" mass="13489">MPLVRLIFTLPYLKSTISTDPFSVSKLIHRLFELSCLSIEFFPSLSRKKKMSSGCNCGSNCSCGDNCSCSRNLNLGYSEKTTSTQTIISGVAPVKMTFEGPEMSTTESGHGCKCGSNCSCDPCNC</sequence>
<dbReference type="PANTHER" id="PTHR33543">
    <property type="entry name" value="METALLOTHIONEIN-LIKE PROTEIN 2A"/>
    <property type="match status" value="1"/>
</dbReference>
<keyword evidence="7" id="KW-1185">Reference proteome</keyword>
<dbReference type="Pfam" id="PF01439">
    <property type="entry name" value="Metallothio_2"/>
    <property type="match status" value="1"/>
</dbReference>
<comment type="function">
    <text evidence="1 5">Metallothioneins have a high content of cysteine residues that bind various heavy metals.</text>
</comment>
<protein>
    <recommendedName>
        <fullName evidence="5">Metallothionein-like protein</fullName>
    </recommendedName>
</protein>
<evidence type="ECO:0000256" key="5">
    <source>
        <dbReference type="RuleBase" id="RU369052"/>
    </source>
</evidence>
<dbReference type="EMBL" id="CM017622">
    <property type="protein sequence ID" value="TYH93642.1"/>
    <property type="molecule type" value="Genomic_DNA"/>
</dbReference>
<gene>
    <name evidence="6" type="ORF">ES332_A13G267300v1</name>
</gene>
<keyword evidence="4 5" id="KW-0480">Metal-thiolate cluster</keyword>
<evidence type="ECO:0000256" key="2">
    <source>
        <dbReference type="ARBA" id="ARBA00005802"/>
    </source>
</evidence>
<evidence type="ECO:0000313" key="6">
    <source>
        <dbReference type="EMBL" id="TYH93642.1"/>
    </source>
</evidence>
<keyword evidence="3 5" id="KW-0479">Metal-binding</keyword>
<dbReference type="InterPro" id="IPR000347">
    <property type="entry name" value="Metalthion_15p"/>
</dbReference>
<evidence type="ECO:0000256" key="3">
    <source>
        <dbReference type="ARBA" id="ARBA00022723"/>
    </source>
</evidence>
<reference evidence="6 7" key="1">
    <citation type="submission" date="2019-07" db="EMBL/GenBank/DDBJ databases">
        <title>WGS assembly of Gossypium tomentosum.</title>
        <authorList>
            <person name="Chen Z.J."/>
            <person name="Sreedasyam A."/>
            <person name="Ando A."/>
            <person name="Song Q."/>
            <person name="De L."/>
            <person name="Hulse-Kemp A."/>
            <person name="Ding M."/>
            <person name="Ye W."/>
            <person name="Kirkbride R."/>
            <person name="Jenkins J."/>
            <person name="Plott C."/>
            <person name="Lovell J."/>
            <person name="Lin Y.-M."/>
            <person name="Vaughn R."/>
            <person name="Liu B."/>
            <person name="Li W."/>
            <person name="Simpson S."/>
            <person name="Scheffler B."/>
            <person name="Saski C."/>
            <person name="Grover C."/>
            <person name="Hu G."/>
            <person name="Conover J."/>
            <person name="Carlson J."/>
            <person name="Shu S."/>
            <person name="Boston L."/>
            <person name="Williams M."/>
            <person name="Peterson D."/>
            <person name="Mcgee K."/>
            <person name="Jones D."/>
            <person name="Wendel J."/>
            <person name="Stelly D."/>
            <person name="Grimwood J."/>
            <person name="Schmutz J."/>
        </authorList>
    </citation>
    <scope>NUCLEOTIDE SEQUENCE [LARGE SCALE GENOMIC DNA]</scope>
    <source>
        <strain evidence="6">7179.01</strain>
    </source>
</reference>
<dbReference type="GO" id="GO:0046872">
    <property type="term" value="F:metal ion binding"/>
    <property type="evidence" value="ECO:0007669"/>
    <property type="project" value="UniProtKB-UniRule"/>
</dbReference>
<dbReference type="AlphaFoldDB" id="A0A5D2MR74"/>
<comment type="similarity">
    <text evidence="2 5">Belongs to the metallothionein superfamily. Type 15 family.</text>
</comment>